<dbReference type="KEGG" id="asem:NNL22_15830"/>
<gene>
    <name evidence="1" type="ORF">NNL22_15830</name>
</gene>
<proteinExistence type="predicted"/>
<name>A0A9E8HGY4_9ALTE</name>
<keyword evidence="2" id="KW-1185">Reference proteome</keyword>
<evidence type="ECO:0000313" key="1">
    <source>
        <dbReference type="EMBL" id="UZW74473.1"/>
    </source>
</evidence>
<organism evidence="1 2">
    <name type="scientific">Alkalimarinus sediminis</name>
    <dbReference type="NCBI Taxonomy" id="1632866"/>
    <lineage>
        <taxon>Bacteria</taxon>
        <taxon>Pseudomonadati</taxon>
        <taxon>Pseudomonadota</taxon>
        <taxon>Gammaproteobacteria</taxon>
        <taxon>Alteromonadales</taxon>
        <taxon>Alteromonadaceae</taxon>
        <taxon>Alkalimarinus</taxon>
    </lineage>
</organism>
<reference evidence="1" key="1">
    <citation type="submission" date="2022-07" db="EMBL/GenBank/DDBJ databases">
        <title>Alkalimarinus sp. nov., isolated from gut of a Alitta virens.</title>
        <authorList>
            <person name="Yang A.I."/>
            <person name="Shin N.-R."/>
        </authorList>
    </citation>
    <scope>NUCLEOTIDE SEQUENCE</scope>
    <source>
        <strain evidence="1">FA028</strain>
    </source>
</reference>
<dbReference type="EMBL" id="CP101527">
    <property type="protein sequence ID" value="UZW74473.1"/>
    <property type="molecule type" value="Genomic_DNA"/>
</dbReference>
<accession>A0A9E8HGY4</accession>
<sequence>MSLYLSQREIRGLKKLGDLVIPGGYGMPSFSETGCVDHIDEVMGPTPEADVKDFKLLMKVFSVAPEFFIKGILKLLDKESVFPEPIGGLIRLLNVGIKGVVFSLYYSNNTSDFYQGPLVHEAIGYQVRCEMVEPNGSVER</sequence>
<protein>
    <submittedName>
        <fullName evidence="1">Uncharacterized protein</fullName>
    </submittedName>
</protein>
<dbReference type="Proteomes" id="UP001164472">
    <property type="component" value="Chromosome"/>
</dbReference>
<dbReference type="AlphaFoldDB" id="A0A9E8HGY4"/>
<dbReference type="RefSeq" id="WP_251812583.1">
    <property type="nucleotide sequence ID" value="NZ_CP101527.1"/>
</dbReference>
<evidence type="ECO:0000313" key="2">
    <source>
        <dbReference type="Proteomes" id="UP001164472"/>
    </source>
</evidence>